<dbReference type="EMBL" id="CAICTM010001257">
    <property type="protein sequence ID" value="CAB9522020.1"/>
    <property type="molecule type" value="Genomic_DNA"/>
</dbReference>
<evidence type="ECO:0000313" key="4">
    <source>
        <dbReference type="EMBL" id="CAB9522020.1"/>
    </source>
</evidence>
<feature type="domain" description="BTB" evidence="3">
    <location>
        <begin position="33"/>
        <end position="100"/>
    </location>
</feature>
<comment type="caution">
    <text evidence="4">The sequence shown here is derived from an EMBL/GenBank/DDBJ whole genome shotgun (WGS) entry which is preliminary data.</text>
</comment>
<dbReference type="Proteomes" id="UP001153069">
    <property type="component" value="Unassembled WGS sequence"/>
</dbReference>
<reference evidence="4" key="1">
    <citation type="submission" date="2020-06" db="EMBL/GenBank/DDBJ databases">
        <authorList>
            <consortium name="Plant Systems Biology data submission"/>
        </authorList>
    </citation>
    <scope>NUCLEOTIDE SEQUENCE</scope>
    <source>
        <strain evidence="4">D6</strain>
    </source>
</reference>
<dbReference type="PROSITE" id="PS50097">
    <property type="entry name" value="BTB"/>
    <property type="match status" value="1"/>
</dbReference>
<protein>
    <submittedName>
        <fullName evidence="4">BACK</fullName>
    </submittedName>
</protein>
<dbReference type="Gene3D" id="2.60.120.920">
    <property type="match status" value="1"/>
</dbReference>
<dbReference type="Gene3D" id="3.30.710.10">
    <property type="entry name" value="Potassium Channel Kv1.1, Chain A"/>
    <property type="match status" value="1"/>
</dbReference>
<evidence type="ECO:0000259" key="3">
    <source>
        <dbReference type="PROSITE" id="PS50097"/>
    </source>
</evidence>
<dbReference type="InterPro" id="IPR000210">
    <property type="entry name" value="BTB/POZ_dom"/>
</dbReference>
<evidence type="ECO:0000256" key="1">
    <source>
        <dbReference type="ARBA" id="ARBA00022441"/>
    </source>
</evidence>
<dbReference type="Gene3D" id="1.25.40.420">
    <property type="match status" value="1"/>
</dbReference>
<dbReference type="AlphaFoldDB" id="A0A9N8ENY2"/>
<dbReference type="InterPro" id="IPR043136">
    <property type="entry name" value="B30.2/SPRY_sf"/>
</dbReference>
<dbReference type="PANTHER" id="PTHR24412:SF163">
    <property type="entry name" value="CALICIN"/>
    <property type="match status" value="1"/>
</dbReference>
<keyword evidence="2" id="KW-0677">Repeat</keyword>
<organism evidence="4 5">
    <name type="scientific">Seminavis robusta</name>
    <dbReference type="NCBI Taxonomy" id="568900"/>
    <lineage>
        <taxon>Eukaryota</taxon>
        <taxon>Sar</taxon>
        <taxon>Stramenopiles</taxon>
        <taxon>Ochrophyta</taxon>
        <taxon>Bacillariophyta</taxon>
        <taxon>Bacillariophyceae</taxon>
        <taxon>Bacillariophycidae</taxon>
        <taxon>Naviculales</taxon>
        <taxon>Naviculaceae</taxon>
        <taxon>Seminavis</taxon>
    </lineage>
</organism>
<dbReference type="OrthoDB" id="2398535at2759"/>
<dbReference type="InterPro" id="IPR013320">
    <property type="entry name" value="ConA-like_dom_sf"/>
</dbReference>
<proteinExistence type="predicted"/>
<gene>
    <name evidence="4" type="ORF">SEMRO_1259_G256960.1</name>
</gene>
<sequence>MTDIHCDRFDLPHCEEISRDSCIASFLTNEALCDLTLKGSDGVTVIANRFWLAARSNVFRSMLLGDFLESKQDVIPLNYKGCVLKALVEYIVMDSPGILEGMDGKIDGAEADILISLMEAAMFFELPGLCKKCLYHISQALRKHPSSSITILEACQQAGPAVPTQLKDLAVGRLLGNIEKLDNDALPSLSAESLEEVLKCDTVHIDEFSLFEVLMHWVQGNKRDDDTSRGDKESPEALASQLVEKHIRLECIDPELLSTSVKSSGLVSQGLLCEAFEKQALVSKQQHHVVFKKARGTGMVVWENSSNEVSGTPRETTGCTSDCLRYPPISGGKHEWTLEYVQQSQGDLVGIALRGIDRSRSLGKQNAGWDLCRDGKARHHDTAVSRGHPRFSQGSRVTLTLNLLANQEGNGTLHASVDDGERFLVFENLRDELQGSDDGFVPGVSTYPEGKFRLLRIQQLH</sequence>
<dbReference type="SUPFAM" id="SSF49899">
    <property type="entry name" value="Concanavalin A-like lectins/glucanases"/>
    <property type="match status" value="1"/>
</dbReference>
<dbReference type="SMART" id="SM00225">
    <property type="entry name" value="BTB"/>
    <property type="match status" value="1"/>
</dbReference>
<accession>A0A9N8ENY2</accession>
<evidence type="ECO:0000256" key="2">
    <source>
        <dbReference type="ARBA" id="ARBA00022737"/>
    </source>
</evidence>
<keyword evidence="5" id="KW-1185">Reference proteome</keyword>
<evidence type="ECO:0000313" key="5">
    <source>
        <dbReference type="Proteomes" id="UP001153069"/>
    </source>
</evidence>
<dbReference type="PANTHER" id="PTHR24412">
    <property type="entry name" value="KELCH PROTEIN"/>
    <property type="match status" value="1"/>
</dbReference>
<dbReference type="SUPFAM" id="SSF54695">
    <property type="entry name" value="POZ domain"/>
    <property type="match status" value="1"/>
</dbReference>
<dbReference type="Pfam" id="PF00651">
    <property type="entry name" value="BTB"/>
    <property type="match status" value="1"/>
</dbReference>
<name>A0A9N8ENY2_9STRA</name>
<dbReference type="InterPro" id="IPR011333">
    <property type="entry name" value="SKP1/BTB/POZ_sf"/>
</dbReference>
<keyword evidence="1" id="KW-0880">Kelch repeat</keyword>